<evidence type="ECO:0000256" key="5">
    <source>
        <dbReference type="ARBA" id="ARBA00022692"/>
    </source>
</evidence>
<accession>A0ABS1DJ38</accession>
<dbReference type="RefSeq" id="WP_200342841.1">
    <property type="nucleotide sequence ID" value="NZ_NRRL01000097.1"/>
</dbReference>
<protein>
    <submittedName>
        <fullName evidence="9">AzlC family protein</fullName>
    </submittedName>
</protein>
<comment type="caution">
    <text evidence="9">The sequence shown here is derived from an EMBL/GenBank/DDBJ whole genome shotgun (WGS) entry which is preliminary data.</text>
</comment>
<keyword evidence="3" id="KW-0813">Transport</keyword>
<reference evidence="9 10" key="1">
    <citation type="journal article" date="2020" name="Microorganisms">
        <title>Osmotic Adaptation and Compatible Solute Biosynthesis of Phototrophic Bacteria as Revealed from Genome Analyses.</title>
        <authorList>
            <person name="Imhoff J.F."/>
            <person name="Rahn T."/>
            <person name="Kunzel S."/>
            <person name="Keller A."/>
            <person name="Neulinger S.C."/>
        </authorList>
    </citation>
    <scope>NUCLEOTIDE SEQUENCE [LARGE SCALE GENOMIC DNA]</scope>
    <source>
        <strain evidence="9 10">DSM 9895</strain>
    </source>
</reference>
<comment type="similarity">
    <text evidence="2">Belongs to the AzlC family.</text>
</comment>
<comment type="subcellular location">
    <subcellularLocation>
        <location evidence="1">Cell membrane</location>
        <topology evidence="1">Multi-pass membrane protein</topology>
    </subcellularLocation>
</comment>
<dbReference type="PANTHER" id="PTHR34979:SF1">
    <property type="entry name" value="INNER MEMBRANE PROTEIN YGAZ"/>
    <property type="match status" value="1"/>
</dbReference>
<feature type="transmembrane region" description="Helical" evidence="8">
    <location>
        <begin position="20"/>
        <end position="38"/>
    </location>
</feature>
<dbReference type="Proteomes" id="UP001296873">
    <property type="component" value="Unassembled WGS sequence"/>
</dbReference>
<evidence type="ECO:0000256" key="2">
    <source>
        <dbReference type="ARBA" id="ARBA00010735"/>
    </source>
</evidence>
<evidence type="ECO:0000256" key="3">
    <source>
        <dbReference type="ARBA" id="ARBA00022448"/>
    </source>
</evidence>
<feature type="transmembrane region" description="Helical" evidence="8">
    <location>
        <begin position="167"/>
        <end position="185"/>
    </location>
</feature>
<evidence type="ECO:0000256" key="1">
    <source>
        <dbReference type="ARBA" id="ARBA00004651"/>
    </source>
</evidence>
<feature type="transmembrane region" description="Helical" evidence="8">
    <location>
        <begin position="134"/>
        <end position="161"/>
    </location>
</feature>
<evidence type="ECO:0000313" key="9">
    <source>
        <dbReference type="EMBL" id="MBK1670479.1"/>
    </source>
</evidence>
<sequence length="239" mass="24355">MLSNASDRWHTELWAGQRDILPLALGVATYGLAFGVLAAQADFGVFATAVMGTTVFAGSAQIMAVQQLVAGAGVGAAVVAGAALNLRLLLVTASLRQELRGRPAWQILLGLHLATDENWALLHATRVAGRPAGYWFLVGGGLVLLAVWVVTTATAAAFAQLIPDPDALGLGFAFTAAFVAILRNLWRGLGDVGPWGVSIATTAGLIWLTSLPPAWALVVAGIAGAATAAVTGGGGHADD</sequence>
<evidence type="ECO:0000256" key="7">
    <source>
        <dbReference type="ARBA" id="ARBA00023136"/>
    </source>
</evidence>
<evidence type="ECO:0000256" key="4">
    <source>
        <dbReference type="ARBA" id="ARBA00022475"/>
    </source>
</evidence>
<feature type="transmembrane region" description="Helical" evidence="8">
    <location>
        <begin position="214"/>
        <end position="235"/>
    </location>
</feature>
<evidence type="ECO:0000313" key="10">
    <source>
        <dbReference type="Proteomes" id="UP001296873"/>
    </source>
</evidence>
<dbReference type="PANTHER" id="PTHR34979">
    <property type="entry name" value="INNER MEMBRANE PROTEIN YGAZ"/>
    <property type="match status" value="1"/>
</dbReference>
<keyword evidence="7 8" id="KW-0472">Membrane</keyword>
<dbReference type="EMBL" id="NRRL01000097">
    <property type="protein sequence ID" value="MBK1670479.1"/>
    <property type="molecule type" value="Genomic_DNA"/>
</dbReference>
<organism evidence="9 10">
    <name type="scientific">Rhodovibrio sodomensis</name>
    <dbReference type="NCBI Taxonomy" id="1088"/>
    <lineage>
        <taxon>Bacteria</taxon>
        <taxon>Pseudomonadati</taxon>
        <taxon>Pseudomonadota</taxon>
        <taxon>Alphaproteobacteria</taxon>
        <taxon>Rhodospirillales</taxon>
        <taxon>Rhodovibrionaceae</taxon>
        <taxon>Rhodovibrio</taxon>
    </lineage>
</organism>
<keyword evidence="6 8" id="KW-1133">Transmembrane helix</keyword>
<keyword evidence="10" id="KW-1185">Reference proteome</keyword>
<dbReference type="InterPro" id="IPR011606">
    <property type="entry name" value="Brnchd-chn_aa_trnsp_permease"/>
</dbReference>
<name>A0ABS1DJ38_9PROT</name>
<gene>
    <name evidence="9" type="ORF">CKO28_20855</name>
</gene>
<dbReference type="Pfam" id="PF03591">
    <property type="entry name" value="AzlC"/>
    <property type="match status" value="1"/>
</dbReference>
<keyword evidence="5 8" id="KW-0812">Transmembrane</keyword>
<proteinExistence type="inferred from homology"/>
<feature type="transmembrane region" description="Helical" evidence="8">
    <location>
        <begin position="70"/>
        <end position="90"/>
    </location>
</feature>
<feature type="transmembrane region" description="Helical" evidence="8">
    <location>
        <begin position="45"/>
        <end position="64"/>
    </location>
</feature>
<feature type="transmembrane region" description="Helical" evidence="8">
    <location>
        <begin position="192"/>
        <end position="208"/>
    </location>
</feature>
<evidence type="ECO:0000256" key="6">
    <source>
        <dbReference type="ARBA" id="ARBA00022989"/>
    </source>
</evidence>
<keyword evidence="4" id="KW-1003">Cell membrane</keyword>
<evidence type="ECO:0000256" key="8">
    <source>
        <dbReference type="SAM" id="Phobius"/>
    </source>
</evidence>